<gene>
    <name evidence="1" type="ORF">SAMN04490369_101243</name>
</gene>
<dbReference type="EMBL" id="FODB01000012">
    <property type="protein sequence ID" value="SEN45779.1"/>
    <property type="molecule type" value="Genomic_DNA"/>
</dbReference>
<protein>
    <submittedName>
        <fullName evidence="1">Uncharacterized protein</fullName>
    </submittedName>
</protein>
<dbReference type="STRING" id="77097.SAMN04490369_101243"/>
<sequence>MLDTLLSHAAFLKQTGDEPGLAERERELLQARLSLPPGGESVAPAAQLPLHEATPPALLRLEELYNSELEEAARLTLRPLQYDLLDSNETRMPNAALEVGRTELAVSDESVRLRRLSLFHITNLHATSVPLTALPGGAWHASGGCLEGQMTLLAATCLLRCLAASWPRRYS</sequence>
<evidence type="ECO:0000313" key="2">
    <source>
        <dbReference type="Proteomes" id="UP000199493"/>
    </source>
</evidence>
<evidence type="ECO:0000313" key="1">
    <source>
        <dbReference type="EMBL" id="SEN45779.1"/>
    </source>
</evidence>
<reference evidence="1 2" key="1">
    <citation type="submission" date="2016-10" db="EMBL/GenBank/DDBJ databases">
        <authorList>
            <person name="de Groot N.N."/>
        </authorList>
    </citation>
    <scope>NUCLEOTIDE SEQUENCE [LARGE SCALE GENOMIC DNA]</scope>
    <source>
        <strain evidence="1 2">558</strain>
    </source>
</reference>
<dbReference type="Proteomes" id="UP000199493">
    <property type="component" value="Unassembled WGS sequence"/>
</dbReference>
<proteinExistence type="predicted"/>
<accession>A0A1H8GPP4</accession>
<organism evidence="1 2">
    <name type="scientific">Vreelandella aquamarina</name>
    <dbReference type="NCBI Taxonomy" id="77097"/>
    <lineage>
        <taxon>Bacteria</taxon>
        <taxon>Pseudomonadati</taxon>
        <taxon>Pseudomonadota</taxon>
        <taxon>Gammaproteobacteria</taxon>
        <taxon>Oceanospirillales</taxon>
        <taxon>Halomonadaceae</taxon>
        <taxon>Vreelandella</taxon>
    </lineage>
</organism>
<name>A0A1H8GPP4_9GAMM</name>
<dbReference type="AlphaFoldDB" id="A0A1H8GPP4"/>